<evidence type="ECO:0000313" key="1">
    <source>
        <dbReference type="EnsemblMetazoa" id="AFAF018757-PA"/>
    </source>
</evidence>
<name>A0A182QXC5_9DIPT</name>
<organism evidence="1 2">
    <name type="scientific">Anopheles farauti</name>
    <dbReference type="NCBI Taxonomy" id="69004"/>
    <lineage>
        <taxon>Eukaryota</taxon>
        <taxon>Metazoa</taxon>
        <taxon>Ecdysozoa</taxon>
        <taxon>Arthropoda</taxon>
        <taxon>Hexapoda</taxon>
        <taxon>Insecta</taxon>
        <taxon>Pterygota</taxon>
        <taxon>Neoptera</taxon>
        <taxon>Endopterygota</taxon>
        <taxon>Diptera</taxon>
        <taxon>Nematocera</taxon>
        <taxon>Culicoidea</taxon>
        <taxon>Culicidae</taxon>
        <taxon>Anophelinae</taxon>
        <taxon>Anopheles</taxon>
    </lineage>
</organism>
<reference evidence="2" key="1">
    <citation type="submission" date="2014-01" db="EMBL/GenBank/DDBJ databases">
        <title>The Genome Sequence of Anopheles farauti FAR1 (V2).</title>
        <authorList>
            <consortium name="The Broad Institute Genomics Platform"/>
            <person name="Neafsey D.E."/>
            <person name="Besansky N."/>
            <person name="Howell P."/>
            <person name="Walton C."/>
            <person name="Young S.K."/>
            <person name="Zeng Q."/>
            <person name="Gargeya S."/>
            <person name="Fitzgerald M."/>
            <person name="Haas B."/>
            <person name="Abouelleil A."/>
            <person name="Allen A.W."/>
            <person name="Alvarado L."/>
            <person name="Arachchi H.M."/>
            <person name="Berlin A.M."/>
            <person name="Chapman S.B."/>
            <person name="Gainer-Dewar J."/>
            <person name="Goldberg J."/>
            <person name="Griggs A."/>
            <person name="Gujja S."/>
            <person name="Hansen M."/>
            <person name="Howarth C."/>
            <person name="Imamovic A."/>
            <person name="Ireland A."/>
            <person name="Larimer J."/>
            <person name="McCowan C."/>
            <person name="Murphy C."/>
            <person name="Pearson M."/>
            <person name="Poon T.W."/>
            <person name="Priest M."/>
            <person name="Roberts A."/>
            <person name="Saif S."/>
            <person name="Shea T."/>
            <person name="Sisk P."/>
            <person name="Sykes S."/>
            <person name="Wortman J."/>
            <person name="Nusbaum C."/>
            <person name="Birren B."/>
        </authorList>
    </citation>
    <scope>NUCLEOTIDE SEQUENCE [LARGE SCALE GENOMIC DNA]</scope>
    <source>
        <strain evidence="2">FAR1</strain>
    </source>
</reference>
<proteinExistence type="predicted"/>
<dbReference type="VEuPathDB" id="VectorBase:AFAF018757"/>
<evidence type="ECO:0000313" key="2">
    <source>
        <dbReference type="Proteomes" id="UP000075886"/>
    </source>
</evidence>
<keyword evidence="2" id="KW-1185">Reference proteome</keyword>
<accession>A0A182QXC5</accession>
<dbReference type="EMBL" id="AXCN02000706">
    <property type="status" value="NOT_ANNOTATED_CDS"/>
    <property type="molecule type" value="Genomic_DNA"/>
</dbReference>
<reference evidence="1" key="2">
    <citation type="submission" date="2020-05" db="UniProtKB">
        <authorList>
            <consortium name="EnsemblMetazoa"/>
        </authorList>
    </citation>
    <scope>IDENTIFICATION</scope>
    <source>
        <strain evidence="1">FAR1</strain>
    </source>
</reference>
<protein>
    <submittedName>
        <fullName evidence="1">Uncharacterized protein</fullName>
    </submittedName>
</protein>
<dbReference type="AlphaFoldDB" id="A0A182QXC5"/>
<dbReference type="EnsemblMetazoa" id="AFAF018757-RA">
    <property type="protein sequence ID" value="AFAF018757-PA"/>
    <property type="gene ID" value="AFAF018757"/>
</dbReference>
<dbReference type="Proteomes" id="UP000075886">
    <property type="component" value="Unassembled WGS sequence"/>
</dbReference>
<sequence length="119" mass="13218">MGLVLCGCTTNLWSDICNKQRLEYRFSIGASSLNCSDCNACSRSVRSLETDFDYSDGNIRILLSRLNTPLASVRTWTASGFTQVGIAFDHLPFLRHLSIFAPRNSRPASQVNVMLSPIE</sequence>